<feature type="binding site" evidence="12">
    <location>
        <position position="196"/>
    </location>
    <ligand>
        <name>[4Fe-4S] cluster</name>
        <dbReference type="ChEBI" id="CHEBI:49883"/>
    </ligand>
</feature>
<sequence length="209" mass="23876">MKFTDRQIEDILNQLEAIYPEADCALHYGSVFQLLVAVVLSAQTTDKSVNVVTEELFQKYPDVESLSRVSEEELAQMIRRIGMYKTKSKNVLALCKELVSQYEGEVPGDYEQLIKLPGVGRKTANVVLSVGFGQQRIAVDTHVFRVSNRIGLVEEKDVLKTELALMNVIPEHRWSRTHHSLIFHGRNCCHARKPKCEECGIEKWCMKRL</sequence>
<protein>
    <recommendedName>
        <fullName evidence="12">Endonuclease III</fullName>
        <ecNumber evidence="12">4.2.99.18</ecNumber>
    </recommendedName>
    <alternativeName>
        <fullName evidence="12">DNA-(apurinic or apyrimidinic site) lyase</fullName>
    </alternativeName>
</protein>
<dbReference type="PROSITE" id="PS01155">
    <property type="entry name" value="ENDONUCLEASE_III_2"/>
    <property type="match status" value="1"/>
</dbReference>
<dbReference type="PROSITE" id="PS00764">
    <property type="entry name" value="ENDONUCLEASE_III_1"/>
    <property type="match status" value="1"/>
</dbReference>
<dbReference type="Pfam" id="PF10576">
    <property type="entry name" value="EndIII_4Fe-2S"/>
    <property type="match status" value="1"/>
</dbReference>
<dbReference type="GO" id="GO:0006285">
    <property type="term" value="P:base-excision repair, AP site formation"/>
    <property type="evidence" value="ECO:0007669"/>
    <property type="project" value="TreeGrafter"/>
</dbReference>
<dbReference type="NCBIfam" id="TIGR01083">
    <property type="entry name" value="nth"/>
    <property type="match status" value="1"/>
</dbReference>
<dbReference type="InterPro" id="IPR004036">
    <property type="entry name" value="Endonuclease-III-like_CS2"/>
</dbReference>
<evidence type="ECO:0000256" key="8">
    <source>
        <dbReference type="ARBA" id="ARBA00023125"/>
    </source>
</evidence>
<evidence type="ECO:0000256" key="9">
    <source>
        <dbReference type="ARBA" id="ARBA00023204"/>
    </source>
</evidence>
<dbReference type="Gene3D" id="1.10.340.30">
    <property type="entry name" value="Hypothetical protein, domain 2"/>
    <property type="match status" value="1"/>
</dbReference>
<evidence type="ECO:0000313" key="15">
    <source>
        <dbReference type="Proteomes" id="UP000664545"/>
    </source>
</evidence>
<evidence type="ECO:0000256" key="4">
    <source>
        <dbReference type="ARBA" id="ARBA00022763"/>
    </source>
</evidence>
<keyword evidence="5 12" id="KW-0378">Hydrolase</keyword>
<dbReference type="GO" id="GO:0140078">
    <property type="term" value="F:class I DNA-(apurinic or apyrimidinic site) endonuclease activity"/>
    <property type="evidence" value="ECO:0007669"/>
    <property type="project" value="UniProtKB-EC"/>
</dbReference>
<evidence type="ECO:0000256" key="12">
    <source>
        <dbReference type="HAMAP-Rule" id="MF_00942"/>
    </source>
</evidence>
<dbReference type="Pfam" id="PF00633">
    <property type="entry name" value="HHH"/>
    <property type="match status" value="1"/>
</dbReference>
<feature type="binding site" evidence="12">
    <location>
        <position position="205"/>
    </location>
    <ligand>
        <name>[4Fe-4S] cluster</name>
        <dbReference type="ChEBI" id="CHEBI:49883"/>
    </ligand>
</feature>
<evidence type="ECO:0000256" key="5">
    <source>
        <dbReference type="ARBA" id="ARBA00022801"/>
    </source>
</evidence>
<dbReference type="InterPro" id="IPR003265">
    <property type="entry name" value="HhH-GPD_domain"/>
</dbReference>
<keyword evidence="4 12" id="KW-0227">DNA damage</keyword>
<comment type="cofactor">
    <cofactor evidence="12">
        <name>[4Fe-4S] cluster</name>
        <dbReference type="ChEBI" id="CHEBI:49883"/>
    </cofactor>
    <text evidence="12">Binds 1 [4Fe-4S] cluster.</text>
</comment>
<comment type="catalytic activity">
    <reaction evidence="12">
        <text>2'-deoxyribonucleotide-(2'-deoxyribose 5'-phosphate)-2'-deoxyribonucleotide-DNA = a 3'-end 2'-deoxyribonucleotide-(2,3-dehydro-2,3-deoxyribose 5'-phosphate)-DNA + a 5'-end 5'-phospho-2'-deoxyribonucleoside-DNA + H(+)</text>
        <dbReference type="Rhea" id="RHEA:66592"/>
        <dbReference type="Rhea" id="RHEA-COMP:13180"/>
        <dbReference type="Rhea" id="RHEA-COMP:16897"/>
        <dbReference type="Rhea" id="RHEA-COMP:17067"/>
        <dbReference type="ChEBI" id="CHEBI:15378"/>
        <dbReference type="ChEBI" id="CHEBI:136412"/>
        <dbReference type="ChEBI" id="CHEBI:157695"/>
        <dbReference type="ChEBI" id="CHEBI:167181"/>
        <dbReference type="EC" id="4.2.99.18"/>
    </reaction>
</comment>
<keyword evidence="6 12" id="KW-0408">Iron</keyword>
<dbReference type="GO" id="GO:0051539">
    <property type="term" value="F:4 iron, 4 sulfur cluster binding"/>
    <property type="evidence" value="ECO:0007669"/>
    <property type="project" value="UniProtKB-UniRule"/>
</dbReference>
<evidence type="ECO:0000256" key="2">
    <source>
        <dbReference type="ARBA" id="ARBA00022485"/>
    </source>
</evidence>
<feature type="domain" description="HhH-GPD" evidence="13">
    <location>
        <begin position="40"/>
        <end position="187"/>
    </location>
</feature>
<dbReference type="AlphaFoldDB" id="A0A939D774"/>
<evidence type="ECO:0000256" key="3">
    <source>
        <dbReference type="ARBA" id="ARBA00022723"/>
    </source>
</evidence>
<dbReference type="Gene3D" id="1.10.1670.10">
    <property type="entry name" value="Helix-hairpin-Helix base-excision DNA repair enzymes (C-terminal)"/>
    <property type="match status" value="1"/>
</dbReference>
<keyword evidence="14" id="KW-0540">Nuclease</keyword>
<dbReference type="GO" id="GO:0003677">
    <property type="term" value="F:DNA binding"/>
    <property type="evidence" value="ECO:0007669"/>
    <property type="project" value="UniProtKB-UniRule"/>
</dbReference>
<name>A0A939D774_CLOAM</name>
<comment type="function">
    <text evidence="12">DNA repair enzyme that has both DNA N-glycosylase activity and AP-lyase activity. The DNA N-glycosylase activity releases various damaged pyrimidines from DNA by cleaving the N-glycosidic bond, leaving an AP (apurinic/apyrimidinic) site. The AP-lyase activity cleaves the phosphodiester bond 3' to the AP site by a beta-elimination, leaving a 3'-terminal unsaturated sugar and a product with a terminal 5'-phosphate.</text>
</comment>
<evidence type="ECO:0000256" key="10">
    <source>
        <dbReference type="ARBA" id="ARBA00023239"/>
    </source>
</evidence>
<evidence type="ECO:0000313" key="14">
    <source>
        <dbReference type="EMBL" id="MBN7772008.1"/>
    </source>
</evidence>
<dbReference type="FunFam" id="1.10.1670.10:FF:000001">
    <property type="entry name" value="Endonuclease III"/>
    <property type="match status" value="1"/>
</dbReference>
<dbReference type="HAMAP" id="MF_00942">
    <property type="entry name" value="Nth"/>
    <property type="match status" value="1"/>
</dbReference>
<dbReference type="PANTHER" id="PTHR10359:SF18">
    <property type="entry name" value="ENDONUCLEASE III"/>
    <property type="match status" value="1"/>
</dbReference>
<keyword evidence="14" id="KW-0255">Endonuclease</keyword>
<proteinExistence type="inferred from homology"/>
<dbReference type="Proteomes" id="UP000664545">
    <property type="component" value="Unassembled WGS sequence"/>
</dbReference>
<dbReference type="CDD" id="cd00056">
    <property type="entry name" value="ENDO3c"/>
    <property type="match status" value="1"/>
</dbReference>
<dbReference type="InterPro" id="IPR023170">
    <property type="entry name" value="HhH_base_excis_C"/>
</dbReference>
<keyword evidence="7 12" id="KW-0411">Iron-sulfur</keyword>
<accession>A0A939D774</accession>
<dbReference type="SUPFAM" id="SSF48150">
    <property type="entry name" value="DNA-glycosylase"/>
    <property type="match status" value="1"/>
</dbReference>
<dbReference type="PIRSF" id="PIRSF001435">
    <property type="entry name" value="Nth"/>
    <property type="match status" value="1"/>
</dbReference>
<feature type="binding site" evidence="12">
    <location>
        <position position="199"/>
    </location>
    <ligand>
        <name>[4Fe-4S] cluster</name>
        <dbReference type="ChEBI" id="CHEBI:49883"/>
    </ligand>
</feature>
<comment type="similarity">
    <text evidence="1 12">Belongs to the Nth/MutY family.</text>
</comment>
<reference evidence="14" key="1">
    <citation type="submission" date="2021-02" db="EMBL/GenBank/DDBJ databases">
        <title>Abyssanaerobacter marinus gen.nov., sp., nov, anaerobic bacterium isolated from the Onnuri vent field of Indian Ocean and suggestion of Mogibacteriaceae fam. nov., and proposal of reclassification of ambiguous this family's genus member.</title>
        <authorList>
            <person name="Kim Y.J."/>
            <person name="Yang J.-A."/>
        </authorList>
    </citation>
    <scope>NUCLEOTIDE SEQUENCE</scope>
    <source>
        <strain evidence="14">DSM 2634</strain>
    </source>
</reference>
<keyword evidence="11 12" id="KW-0326">Glycosidase</keyword>
<evidence type="ECO:0000256" key="7">
    <source>
        <dbReference type="ARBA" id="ARBA00023014"/>
    </source>
</evidence>
<dbReference type="InterPro" id="IPR005759">
    <property type="entry name" value="Nth"/>
</dbReference>
<gene>
    <name evidence="12 14" type="primary">nth</name>
    <name evidence="14" type="ORF">JYB65_01345</name>
</gene>
<evidence type="ECO:0000256" key="11">
    <source>
        <dbReference type="ARBA" id="ARBA00023295"/>
    </source>
</evidence>
<organism evidence="14 15">
    <name type="scientific">Clostridium aminobutyricum</name>
    <dbReference type="NCBI Taxonomy" id="33953"/>
    <lineage>
        <taxon>Bacteria</taxon>
        <taxon>Bacillati</taxon>
        <taxon>Bacillota</taxon>
        <taxon>Clostridia</taxon>
        <taxon>Eubacteriales</taxon>
        <taxon>Clostridiaceae</taxon>
        <taxon>Clostridium</taxon>
    </lineage>
</organism>
<keyword evidence="3 12" id="KW-0479">Metal-binding</keyword>
<dbReference type="GO" id="GO:0046872">
    <property type="term" value="F:metal ion binding"/>
    <property type="evidence" value="ECO:0007669"/>
    <property type="project" value="UniProtKB-KW"/>
</dbReference>
<dbReference type="EMBL" id="JAFJZZ010000001">
    <property type="protein sequence ID" value="MBN7772008.1"/>
    <property type="molecule type" value="Genomic_DNA"/>
</dbReference>
<dbReference type="Pfam" id="PF00730">
    <property type="entry name" value="HhH-GPD"/>
    <property type="match status" value="1"/>
</dbReference>
<keyword evidence="8 12" id="KW-0238">DNA-binding</keyword>
<evidence type="ECO:0000256" key="6">
    <source>
        <dbReference type="ARBA" id="ARBA00023004"/>
    </source>
</evidence>
<dbReference type="InterPro" id="IPR000445">
    <property type="entry name" value="HhH_motif"/>
</dbReference>
<dbReference type="RefSeq" id="WP_206580787.1">
    <property type="nucleotide sequence ID" value="NZ_JAFJZZ010000001.1"/>
</dbReference>
<keyword evidence="10 12" id="KW-0456">Lyase</keyword>
<dbReference type="InterPro" id="IPR011257">
    <property type="entry name" value="DNA_glycosylase"/>
</dbReference>
<evidence type="ECO:0000256" key="1">
    <source>
        <dbReference type="ARBA" id="ARBA00008343"/>
    </source>
</evidence>
<keyword evidence="15" id="KW-1185">Reference proteome</keyword>
<dbReference type="GO" id="GO:0019104">
    <property type="term" value="F:DNA N-glycosylase activity"/>
    <property type="evidence" value="ECO:0007669"/>
    <property type="project" value="UniProtKB-UniRule"/>
</dbReference>
<dbReference type="FunFam" id="1.10.340.30:FF:000001">
    <property type="entry name" value="Endonuclease III"/>
    <property type="match status" value="1"/>
</dbReference>
<feature type="binding site" evidence="12">
    <location>
        <position position="189"/>
    </location>
    <ligand>
        <name>[4Fe-4S] cluster</name>
        <dbReference type="ChEBI" id="CHEBI:49883"/>
    </ligand>
</feature>
<dbReference type="PANTHER" id="PTHR10359">
    <property type="entry name" value="A/G-SPECIFIC ADENINE GLYCOSYLASE/ENDONUCLEASE III"/>
    <property type="match status" value="1"/>
</dbReference>
<dbReference type="InterPro" id="IPR003651">
    <property type="entry name" value="Endonuclease3_FeS-loop_motif"/>
</dbReference>
<keyword evidence="9 12" id="KW-0234">DNA repair</keyword>
<dbReference type="InterPro" id="IPR004035">
    <property type="entry name" value="Endouclease-III_FeS-bd_BS"/>
</dbReference>
<evidence type="ECO:0000259" key="13">
    <source>
        <dbReference type="SMART" id="SM00478"/>
    </source>
</evidence>
<comment type="caution">
    <text evidence="14">The sequence shown here is derived from an EMBL/GenBank/DDBJ whole genome shotgun (WGS) entry which is preliminary data.</text>
</comment>
<keyword evidence="2 12" id="KW-0004">4Fe-4S</keyword>
<dbReference type="EC" id="4.2.99.18" evidence="12"/>
<dbReference type="SMART" id="SM00478">
    <property type="entry name" value="ENDO3c"/>
    <property type="match status" value="1"/>
</dbReference>